<organism evidence="2 3">
    <name type="scientific">Azospirillum rugosum</name>
    <dbReference type="NCBI Taxonomy" id="416170"/>
    <lineage>
        <taxon>Bacteria</taxon>
        <taxon>Pseudomonadati</taxon>
        <taxon>Pseudomonadota</taxon>
        <taxon>Alphaproteobacteria</taxon>
        <taxon>Rhodospirillales</taxon>
        <taxon>Azospirillaceae</taxon>
        <taxon>Azospirillum</taxon>
    </lineage>
</organism>
<name>A0ABS4SME4_9PROT</name>
<dbReference type="Proteomes" id="UP000781958">
    <property type="component" value="Unassembled WGS sequence"/>
</dbReference>
<evidence type="ECO:0000313" key="3">
    <source>
        <dbReference type="Proteomes" id="UP000781958"/>
    </source>
</evidence>
<dbReference type="RefSeq" id="WP_209767583.1">
    <property type="nucleotide sequence ID" value="NZ_JAGINP010000012.1"/>
</dbReference>
<proteinExistence type="predicted"/>
<reference evidence="2 3" key="1">
    <citation type="submission" date="2021-03" db="EMBL/GenBank/DDBJ databases">
        <title>Genomic Encyclopedia of Type Strains, Phase III (KMG-III): the genomes of soil and plant-associated and newly described type strains.</title>
        <authorList>
            <person name="Whitman W."/>
        </authorList>
    </citation>
    <scope>NUCLEOTIDE SEQUENCE [LARGE SCALE GENOMIC DNA]</scope>
    <source>
        <strain evidence="2 3">IMMIB AFH-6</strain>
    </source>
</reference>
<gene>
    <name evidence="2" type="ORF">J2851_003436</name>
</gene>
<feature type="signal peptide" evidence="1">
    <location>
        <begin position="1"/>
        <end position="32"/>
    </location>
</feature>
<dbReference type="PROSITE" id="PS51257">
    <property type="entry name" value="PROKAR_LIPOPROTEIN"/>
    <property type="match status" value="1"/>
</dbReference>
<feature type="chain" id="PRO_5047172611" description="Lipoprotein" evidence="1">
    <location>
        <begin position="33"/>
        <end position="134"/>
    </location>
</feature>
<keyword evidence="3" id="KW-1185">Reference proteome</keyword>
<sequence>MTRRAYHVRSPAPTAGLSAGAIALLLTGCASFAPPRTATADPAVVTALNGLVRGPCNQAVASVMAGEGIPISEVRAAIYSEIRGGPSSTVSQYDVWLYPRDQDGAVIVNLDNTCRPMQIYARGGANLQRAERRS</sequence>
<evidence type="ECO:0000256" key="1">
    <source>
        <dbReference type="SAM" id="SignalP"/>
    </source>
</evidence>
<accession>A0ABS4SME4</accession>
<keyword evidence="1" id="KW-0732">Signal</keyword>
<evidence type="ECO:0008006" key="4">
    <source>
        <dbReference type="Google" id="ProtNLM"/>
    </source>
</evidence>
<evidence type="ECO:0000313" key="2">
    <source>
        <dbReference type="EMBL" id="MBP2293652.1"/>
    </source>
</evidence>
<dbReference type="EMBL" id="JAGINP010000012">
    <property type="protein sequence ID" value="MBP2293652.1"/>
    <property type="molecule type" value="Genomic_DNA"/>
</dbReference>
<comment type="caution">
    <text evidence="2">The sequence shown here is derived from an EMBL/GenBank/DDBJ whole genome shotgun (WGS) entry which is preliminary data.</text>
</comment>
<protein>
    <recommendedName>
        <fullName evidence="4">Lipoprotein</fullName>
    </recommendedName>
</protein>